<dbReference type="Proteomes" id="UP001431783">
    <property type="component" value="Unassembled WGS sequence"/>
</dbReference>
<dbReference type="EMBL" id="JARQZJ010000035">
    <property type="protein sequence ID" value="KAK9875998.1"/>
    <property type="molecule type" value="Genomic_DNA"/>
</dbReference>
<evidence type="ECO:0000313" key="1">
    <source>
        <dbReference type="EMBL" id="KAK9875998.1"/>
    </source>
</evidence>
<proteinExistence type="predicted"/>
<sequence length="81" mass="9361">MENIIQVKIIHCYYLSPANGKALWEDVKRIKPRTFFSNRPKATISCGRETLYQLCPPIIPPLAAINSCTYLNYLRYPICVK</sequence>
<name>A0AAW1U4R6_9CUCU</name>
<dbReference type="AlphaFoldDB" id="A0AAW1U4R6"/>
<comment type="caution">
    <text evidence="1">The sequence shown here is derived from an EMBL/GenBank/DDBJ whole genome shotgun (WGS) entry which is preliminary data.</text>
</comment>
<accession>A0AAW1U4R6</accession>
<protein>
    <submittedName>
        <fullName evidence="1">Uncharacterized protein</fullName>
    </submittedName>
</protein>
<gene>
    <name evidence="1" type="ORF">WA026_011099</name>
</gene>
<organism evidence="1 2">
    <name type="scientific">Henosepilachna vigintioctopunctata</name>
    <dbReference type="NCBI Taxonomy" id="420089"/>
    <lineage>
        <taxon>Eukaryota</taxon>
        <taxon>Metazoa</taxon>
        <taxon>Ecdysozoa</taxon>
        <taxon>Arthropoda</taxon>
        <taxon>Hexapoda</taxon>
        <taxon>Insecta</taxon>
        <taxon>Pterygota</taxon>
        <taxon>Neoptera</taxon>
        <taxon>Endopterygota</taxon>
        <taxon>Coleoptera</taxon>
        <taxon>Polyphaga</taxon>
        <taxon>Cucujiformia</taxon>
        <taxon>Coccinelloidea</taxon>
        <taxon>Coccinellidae</taxon>
        <taxon>Epilachninae</taxon>
        <taxon>Epilachnini</taxon>
        <taxon>Henosepilachna</taxon>
    </lineage>
</organism>
<keyword evidence="2" id="KW-1185">Reference proteome</keyword>
<reference evidence="1 2" key="1">
    <citation type="submission" date="2023-03" db="EMBL/GenBank/DDBJ databases">
        <title>Genome insight into feeding habits of ladybird beetles.</title>
        <authorList>
            <person name="Li H.-S."/>
            <person name="Huang Y.-H."/>
            <person name="Pang H."/>
        </authorList>
    </citation>
    <scope>NUCLEOTIDE SEQUENCE [LARGE SCALE GENOMIC DNA]</scope>
    <source>
        <strain evidence="1">SYSU_2023b</strain>
        <tissue evidence="1">Whole body</tissue>
    </source>
</reference>
<evidence type="ECO:0000313" key="2">
    <source>
        <dbReference type="Proteomes" id="UP001431783"/>
    </source>
</evidence>